<accession>A0A316W4G4</accession>
<keyword evidence="14" id="KW-1185">Reference proteome</keyword>
<keyword evidence="3" id="KW-0999">Mitochondrion inner membrane</keyword>
<feature type="compositionally biased region" description="Gly residues" evidence="12">
    <location>
        <begin position="1"/>
        <end position="11"/>
    </location>
</feature>
<feature type="region of interest" description="Disordered" evidence="12">
    <location>
        <begin position="1"/>
        <end position="21"/>
    </location>
</feature>
<proteinExistence type="inferred from homology"/>
<name>A0A316W4G4_9BASI</name>
<reference evidence="13 14" key="1">
    <citation type="journal article" date="2018" name="Mol. Biol. Evol.">
        <title>Broad Genomic Sampling Reveals a Smut Pathogenic Ancestry of the Fungal Clade Ustilaginomycotina.</title>
        <authorList>
            <person name="Kijpornyongpan T."/>
            <person name="Mondo S.J."/>
            <person name="Barry K."/>
            <person name="Sandor L."/>
            <person name="Lee J."/>
            <person name="Lipzen A."/>
            <person name="Pangilinan J."/>
            <person name="LaButti K."/>
            <person name="Hainaut M."/>
            <person name="Henrissat B."/>
            <person name="Grigoriev I.V."/>
            <person name="Spatafora J.W."/>
            <person name="Aime M.C."/>
        </authorList>
    </citation>
    <scope>NUCLEOTIDE SEQUENCE [LARGE SCALE GENOMIC DNA]</scope>
    <source>
        <strain evidence="13 14">MCA 4658</strain>
    </source>
</reference>
<keyword evidence="6" id="KW-0496">Mitochondrion</keyword>
<dbReference type="PANTHER" id="PTHR12763:SF28">
    <property type="entry name" value="GEO10507P1-RELATED"/>
    <property type="match status" value="1"/>
</dbReference>
<dbReference type="AlphaFoldDB" id="A0A316W4G4"/>
<dbReference type="InterPro" id="IPR001623">
    <property type="entry name" value="DnaJ_domain"/>
</dbReference>
<evidence type="ECO:0000256" key="8">
    <source>
        <dbReference type="ARBA" id="ARBA00023186"/>
    </source>
</evidence>
<comment type="similarity">
    <text evidence="9">Belongs to the TIM14 family.</text>
</comment>
<evidence type="ECO:0000256" key="10">
    <source>
        <dbReference type="ARBA" id="ARBA00040828"/>
    </source>
</evidence>
<evidence type="ECO:0000313" key="14">
    <source>
        <dbReference type="Proteomes" id="UP000245783"/>
    </source>
</evidence>
<evidence type="ECO:0000256" key="2">
    <source>
        <dbReference type="ARBA" id="ARBA00022692"/>
    </source>
</evidence>
<dbReference type="Gene3D" id="1.10.287.110">
    <property type="entry name" value="DnaJ domain"/>
    <property type="match status" value="1"/>
</dbReference>
<dbReference type="GO" id="GO:0001405">
    <property type="term" value="C:PAM complex, Tim23 associated import motor"/>
    <property type="evidence" value="ECO:0007669"/>
    <property type="project" value="TreeGrafter"/>
</dbReference>
<keyword evidence="5" id="KW-0813">Transport</keyword>
<evidence type="ECO:0000313" key="13">
    <source>
        <dbReference type="EMBL" id="PWN44827.1"/>
    </source>
</evidence>
<evidence type="ECO:0000256" key="11">
    <source>
        <dbReference type="ARBA" id="ARBA00041716"/>
    </source>
</evidence>
<dbReference type="RefSeq" id="XP_025371987.1">
    <property type="nucleotide sequence ID" value="XM_025511676.1"/>
</dbReference>
<dbReference type="SUPFAM" id="SSF46565">
    <property type="entry name" value="Chaperone J-domain"/>
    <property type="match status" value="1"/>
</dbReference>
<evidence type="ECO:0000256" key="3">
    <source>
        <dbReference type="ARBA" id="ARBA00022792"/>
    </source>
</evidence>
<dbReference type="OrthoDB" id="240298at2759"/>
<evidence type="ECO:0000256" key="7">
    <source>
        <dbReference type="ARBA" id="ARBA00023136"/>
    </source>
</evidence>
<keyword evidence="8" id="KW-0143">Chaperone</keyword>
<evidence type="ECO:0000256" key="12">
    <source>
        <dbReference type="SAM" id="MobiDB-lite"/>
    </source>
</evidence>
<keyword evidence="4" id="KW-1133">Transmembrane helix</keyword>
<organism evidence="13 14">
    <name type="scientific">Ceraceosorus guamensis</name>
    <dbReference type="NCBI Taxonomy" id="1522189"/>
    <lineage>
        <taxon>Eukaryota</taxon>
        <taxon>Fungi</taxon>
        <taxon>Dikarya</taxon>
        <taxon>Basidiomycota</taxon>
        <taxon>Ustilaginomycotina</taxon>
        <taxon>Exobasidiomycetes</taxon>
        <taxon>Ceraceosorales</taxon>
        <taxon>Ceraceosoraceae</taxon>
        <taxon>Ceraceosorus</taxon>
    </lineage>
</organism>
<protein>
    <recommendedName>
        <fullName evidence="10">Mitochondrial import inner membrane translocase subunit TIM14</fullName>
    </recommendedName>
    <alternativeName>
        <fullName evidence="11">Presequence translocated-associated motor subunit PAM18</fullName>
    </alternativeName>
</protein>
<dbReference type="GeneID" id="37033546"/>
<gene>
    <name evidence="13" type="ORF">IE81DRAFT_286588</name>
</gene>
<dbReference type="InParanoid" id="A0A316W4G4"/>
<dbReference type="EMBL" id="KZ819358">
    <property type="protein sequence ID" value="PWN44827.1"/>
    <property type="molecule type" value="Genomic_DNA"/>
</dbReference>
<dbReference type="InterPro" id="IPR036869">
    <property type="entry name" value="J_dom_sf"/>
</dbReference>
<evidence type="ECO:0000256" key="9">
    <source>
        <dbReference type="ARBA" id="ARBA00038105"/>
    </source>
</evidence>
<keyword evidence="5" id="KW-0653">Protein transport</keyword>
<dbReference type="FunFam" id="1.10.287.110:FF:000001">
    <property type="entry name" value="Import inner membrane translocase subunit tim14"/>
    <property type="match status" value="1"/>
</dbReference>
<keyword evidence="7" id="KW-0472">Membrane</keyword>
<dbReference type="GO" id="GO:0001671">
    <property type="term" value="F:ATPase activator activity"/>
    <property type="evidence" value="ECO:0007669"/>
    <property type="project" value="TreeGrafter"/>
</dbReference>
<keyword evidence="5" id="KW-0811">Translocation</keyword>
<dbReference type="CDD" id="cd06257">
    <property type="entry name" value="DnaJ"/>
    <property type="match status" value="1"/>
</dbReference>
<sequence>MRGSGASGAAGAGKWHKGGFQNKMDKKEAALVLGLRETALTRARVKEAHRRMMIANHPDRGGSPFIASKVNEAKVRILPTQKNCQVILPCASRFGS</sequence>
<dbReference type="GO" id="GO:0030150">
    <property type="term" value="P:protein import into mitochondrial matrix"/>
    <property type="evidence" value="ECO:0007669"/>
    <property type="project" value="TreeGrafter"/>
</dbReference>
<dbReference type="STRING" id="1522189.A0A316W4G4"/>
<evidence type="ECO:0000256" key="4">
    <source>
        <dbReference type="ARBA" id="ARBA00022989"/>
    </source>
</evidence>
<comment type="subcellular location">
    <subcellularLocation>
        <location evidence="1">Mitochondrion inner membrane</location>
        <topology evidence="1">Single-pass membrane protein</topology>
    </subcellularLocation>
</comment>
<keyword evidence="2" id="KW-0812">Transmembrane</keyword>
<evidence type="ECO:0000256" key="6">
    <source>
        <dbReference type="ARBA" id="ARBA00023128"/>
    </source>
</evidence>
<evidence type="ECO:0000256" key="5">
    <source>
        <dbReference type="ARBA" id="ARBA00023010"/>
    </source>
</evidence>
<evidence type="ECO:0000256" key="1">
    <source>
        <dbReference type="ARBA" id="ARBA00004434"/>
    </source>
</evidence>
<dbReference type="PANTHER" id="PTHR12763">
    <property type="match status" value="1"/>
</dbReference>
<dbReference type="Proteomes" id="UP000245783">
    <property type="component" value="Unassembled WGS sequence"/>
</dbReference>